<dbReference type="GO" id="GO:0006740">
    <property type="term" value="P:NADPH regeneration"/>
    <property type="evidence" value="ECO:0007669"/>
    <property type="project" value="TreeGrafter"/>
</dbReference>
<dbReference type="Gene3D" id="3.40.50.720">
    <property type="entry name" value="NAD(P)-binding Rossmann-like Domain"/>
    <property type="match status" value="2"/>
</dbReference>
<dbReference type="HOGENOM" id="CLU_003376_2_1_3"/>
<organism evidence="21 22">
    <name type="scientific">Cyanobacterium stanieri (strain ATCC 29140 / PCC 7202)</name>
    <dbReference type="NCBI Taxonomy" id="292563"/>
    <lineage>
        <taxon>Bacteria</taxon>
        <taxon>Bacillati</taxon>
        <taxon>Cyanobacteriota</taxon>
        <taxon>Cyanophyceae</taxon>
        <taxon>Oscillatoriophycideae</taxon>
        <taxon>Chroococcales</taxon>
        <taxon>Geminocystaceae</taxon>
        <taxon>Cyanobacterium</taxon>
    </lineage>
</organism>
<dbReference type="PANTHER" id="PTHR10160:SF19">
    <property type="entry name" value="PROTON-TRANSLOCATING NAD(P)(+) TRANSHYDROGENASE"/>
    <property type="match status" value="1"/>
</dbReference>
<dbReference type="InterPro" id="IPR008143">
    <property type="entry name" value="Ala_DH/PNT_CS2"/>
</dbReference>
<dbReference type="EMBL" id="CP003940">
    <property type="protein sequence ID" value="AFZ46612.1"/>
    <property type="molecule type" value="Genomic_DNA"/>
</dbReference>
<evidence type="ECO:0000256" key="1">
    <source>
        <dbReference type="ARBA" id="ARBA00003943"/>
    </source>
</evidence>
<gene>
    <name evidence="21" type="ordered locus">Cyast_0636</name>
</gene>
<keyword evidence="9" id="KW-0521">NADP</keyword>
<dbReference type="PROSITE" id="PS00837">
    <property type="entry name" value="ALADH_PNT_2"/>
    <property type="match status" value="1"/>
</dbReference>
<evidence type="ECO:0000256" key="18">
    <source>
        <dbReference type="SAM" id="Phobius"/>
    </source>
</evidence>
<dbReference type="PIRSF" id="PIRSF000203">
    <property type="entry name" value="NADP_transhydrogenase_alpha"/>
    <property type="match status" value="1"/>
</dbReference>
<evidence type="ECO:0000256" key="8">
    <source>
        <dbReference type="ARBA" id="ARBA00022741"/>
    </source>
</evidence>
<dbReference type="NCBIfam" id="NF006942">
    <property type="entry name" value="PRK09424.1"/>
    <property type="match status" value="1"/>
</dbReference>
<evidence type="ECO:0000256" key="5">
    <source>
        <dbReference type="ARBA" id="ARBA00022475"/>
    </source>
</evidence>
<evidence type="ECO:0000259" key="19">
    <source>
        <dbReference type="SMART" id="SM01002"/>
    </source>
</evidence>
<feature type="transmembrane region" description="Helical" evidence="18">
    <location>
        <begin position="469"/>
        <end position="486"/>
    </location>
</feature>
<evidence type="ECO:0000256" key="2">
    <source>
        <dbReference type="ARBA" id="ARBA00004429"/>
    </source>
</evidence>
<dbReference type="GO" id="GO:0008750">
    <property type="term" value="F:proton-translocating NAD(P)+ transhydrogenase activity"/>
    <property type="evidence" value="ECO:0007669"/>
    <property type="project" value="UniProtKB-EC"/>
</dbReference>
<evidence type="ECO:0000256" key="14">
    <source>
        <dbReference type="ARBA" id="ARBA00048202"/>
    </source>
</evidence>
<feature type="domain" description="Alanine dehydrogenase/pyridine nucleotide transhydrogenase N-terminal" evidence="20">
    <location>
        <begin position="21"/>
        <end position="156"/>
    </location>
</feature>
<dbReference type="EC" id="7.1.1.1" evidence="4"/>
<evidence type="ECO:0000256" key="11">
    <source>
        <dbReference type="ARBA" id="ARBA00022989"/>
    </source>
</evidence>
<evidence type="ECO:0000256" key="10">
    <source>
        <dbReference type="ARBA" id="ARBA00022967"/>
    </source>
</evidence>
<dbReference type="GO" id="GO:0005886">
    <property type="term" value="C:plasma membrane"/>
    <property type="evidence" value="ECO:0007669"/>
    <property type="project" value="UniProtKB-SubCell"/>
</dbReference>
<protein>
    <recommendedName>
        <fullName evidence="15">NAD(P) transhydrogenase subunit alpha</fullName>
        <ecNumber evidence="4">7.1.1.1</ecNumber>
    </recommendedName>
    <alternativeName>
        <fullName evidence="17">Nicotinamide nucleotide transhydrogenase subunit alpha</fullName>
    </alternativeName>
    <alternativeName>
        <fullName evidence="16">Pyridine nucleotide transhydrogenase subunit alpha</fullName>
    </alternativeName>
</protein>
<feature type="transmembrane region" description="Helical" evidence="18">
    <location>
        <begin position="440"/>
        <end position="462"/>
    </location>
</feature>
<evidence type="ECO:0000256" key="3">
    <source>
        <dbReference type="ARBA" id="ARBA00005689"/>
    </source>
</evidence>
<evidence type="ECO:0000259" key="20">
    <source>
        <dbReference type="SMART" id="SM01003"/>
    </source>
</evidence>
<evidence type="ECO:0000256" key="9">
    <source>
        <dbReference type="ARBA" id="ARBA00022857"/>
    </source>
</evidence>
<evidence type="ECO:0000313" key="21">
    <source>
        <dbReference type="EMBL" id="AFZ46612.1"/>
    </source>
</evidence>
<dbReference type="FunFam" id="3.40.50.720:FF:000028">
    <property type="entry name" value="NAD(P) transhydrogenase subunit alpha"/>
    <property type="match status" value="1"/>
</dbReference>
<evidence type="ECO:0000256" key="13">
    <source>
        <dbReference type="ARBA" id="ARBA00023136"/>
    </source>
</evidence>
<dbReference type="InterPro" id="IPR036291">
    <property type="entry name" value="NAD(P)-bd_dom_sf"/>
</dbReference>
<dbReference type="GO" id="GO:0016491">
    <property type="term" value="F:oxidoreductase activity"/>
    <property type="evidence" value="ECO:0007669"/>
    <property type="project" value="InterPro"/>
</dbReference>
<keyword evidence="8" id="KW-0547">Nucleotide-binding</keyword>
<dbReference type="SMART" id="SM01003">
    <property type="entry name" value="AlaDh_PNT_N"/>
    <property type="match status" value="1"/>
</dbReference>
<dbReference type="InterPro" id="IPR007886">
    <property type="entry name" value="AlaDH/PNT_N"/>
</dbReference>
<dbReference type="InterPro" id="IPR007698">
    <property type="entry name" value="AlaDH/PNT_NAD(H)-bd"/>
</dbReference>
<evidence type="ECO:0000313" key="22">
    <source>
        <dbReference type="Proteomes" id="UP000010483"/>
    </source>
</evidence>
<evidence type="ECO:0000256" key="4">
    <source>
        <dbReference type="ARBA" id="ARBA00012943"/>
    </source>
</evidence>
<name>K9YJG7_CYASC</name>
<comment type="catalytic activity">
    <reaction evidence="14">
        <text>NAD(+) + NADPH + H(+)(in) = NADH + NADP(+) + H(+)(out)</text>
        <dbReference type="Rhea" id="RHEA:47992"/>
        <dbReference type="ChEBI" id="CHEBI:15378"/>
        <dbReference type="ChEBI" id="CHEBI:57540"/>
        <dbReference type="ChEBI" id="CHEBI:57783"/>
        <dbReference type="ChEBI" id="CHEBI:57945"/>
        <dbReference type="ChEBI" id="CHEBI:58349"/>
        <dbReference type="EC" id="7.1.1.1"/>
    </reaction>
</comment>
<comment type="similarity">
    <text evidence="3">Belongs to the AlaDH/PNT family.</text>
</comment>
<keyword evidence="7 18" id="KW-0812">Transmembrane</keyword>
<dbReference type="PANTHER" id="PTHR10160">
    <property type="entry name" value="NAD(P) TRANSHYDROGENASE"/>
    <property type="match status" value="1"/>
</dbReference>
<dbReference type="eggNOG" id="COG3288">
    <property type="taxonomic scope" value="Bacteria"/>
</dbReference>
<dbReference type="InterPro" id="IPR026255">
    <property type="entry name" value="NADP_transhyd_a"/>
</dbReference>
<dbReference type="GO" id="GO:0050661">
    <property type="term" value="F:NADP binding"/>
    <property type="evidence" value="ECO:0007669"/>
    <property type="project" value="TreeGrafter"/>
</dbReference>
<dbReference type="SMART" id="SM01002">
    <property type="entry name" value="AlaDh_PNT_C"/>
    <property type="match status" value="1"/>
</dbReference>
<keyword evidence="12" id="KW-0520">NAD</keyword>
<dbReference type="STRING" id="292563.Cyast_0636"/>
<dbReference type="SUPFAM" id="SSF52283">
    <property type="entry name" value="Formate/glycerate dehydrogenase catalytic domain-like"/>
    <property type="match status" value="1"/>
</dbReference>
<evidence type="ECO:0000256" key="15">
    <source>
        <dbReference type="ARBA" id="ARBA00071831"/>
    </source>
</evidence>
<dbReference type="CDD" id="cd05304">
    <property type="entry name" value="Rubrum_tdh"/>
    <property type="match status" value="1"/>
</dbReference>
<dbReference type="BioCyc" id="CSTA292563:G1353-641-MONOMER"/>
<feature type="domain" description="Alanine dehydrogenase/pyridine nucleotide transhydrogenase NAD(H)-binding" evidence="19">
    <location>
        <begin position="165"/>
        <end position="329"/>
    </location>
</feature>
<keyword evidence="13 18" id="KW-0472">Membrane</keyword>
<keyword evidence="10" id="KW-1278">Translocase</keyword>
<dbReference type="InterPro" id="IPR024605">
    <property type="entry name" value="NADP_transhyd_a_C"/>
</dbReference>
<dbReference type="Pfam" id="PF05222">
    <property type="entry name" value="AlaDh_PNT_N"/>
    <property type="match status" value="1"/>
</dbReference>
<dbReference type="AlphaFoldDB" id="K9YJG7"/>
<dbReference type="Proteomes" id="UP000010483">
    <property type="component" value="Chromosome"/>
</dbReference>
<dbReference type="Pfam" id="PF01262">
    <property type="entry name" value="AlaDh_PNT_C"/>
    <property type="match status" value="1"/>
</dbReference>
<keyword evidence="22" id="KW-1185">Reference proteome</keyword>
<keyword evidence="11 18" id="KW-1133">Transmembrane helix</keyword>
<evidence type="ECO:0000256" key="7">
    <source>
        <dbReference type="ARBA" id="ARBA00022692"/>
    </source>
</evidence>
<keyword evidence="5" id="KW-1003">Cell membrane</keyword>
<dbReference type="NCBIfam" id="TIGR00561">
    <property type="entry name" value="pntA"/>
    <property type="match status" value="1"/>
</dbReference>
<dbReference type="PATRIC" id="fig|292563.3.peg.666"/>
<feature type="transmembrane region" description="Helical" evidence="18">
    <location>
        <begin position="498"/>
        <end position="517"/>
    </location>
</feature>
<dbReference type="Pfam" id="PF12769">
    <property type="entry name" value="PNTB_4TM"/>
    <property type="match status" value="1"/>
</dbReference>
<dbReference type="KEGG" id="csn:Cyast_0636"/>
<proteinExistence type="inferred from homology"/>
<keyword evidence="6" id="KW-0997">Cell inner membrane</keyword>
<reference evidence="22" key="1">
    <citation type="journal article" date="2013" name="Proc. Natl. Acad. Sci. U.S.A.">
        <title>Improving the coverage of the cyanobacterial phylum using diversity-driven genome sequencing.</title>
        <authorList>
            <person name="Shih P.M."/>
            <person name="Wu D."/>
            <person name="Latifi A."/>
            <person name="Axen S.D."/>
            <person name="Fewer D.P."/>
            <person name="Talla E."/>
            <person name="Calteau A."/>
            <person name="Cai F."/>
            <person name="Tandeau de Marsac N."/>
            <person name="Rippka R."/>
            <person name="Herdman M."/>
            <person name="Sivonen K."/>
            <person name="Coursin T."/>
            <person name="Laurent T."/>
            <person name="Goodwin L."/>
            <person name="Nolan M."/>
            <person name="Davenport K.W."/>
            <person name="Han C.S."/>
            <person name="Rubin E.M."/>
            <person name="Eisen J.A."/>
            <person name="Woyke T."/>
            <person name="Gugger M."/>
            <person name="Kerfeld C.A."/>
        </authorList>
    </citation>
    <scope>NUCLEOTIDE SEQUENCE [LARGE SCALE GENOMIC DNA]</scope>
    <source>
        <strain evidence="22">ATCC 29140 / PCC 7202</strain>
    </source>
</reference>
<comment type="subcellular location">
    <subcellularLocation>
        <location evidence="2">Cell inner membrane</location>
        <topology evidence="2">Multi-pass membrane protein</topology>
    </subcellularLocation>
</comment>
<evidence type="ECO:0000256" key="16">
    <source>
        <dbReference type="ARBA" id="ARBA00079788"/>
    </source>
</evidence>
<sequence length="530" mass="56871">MTATLVKDKEVENKKTSLKIAIPREIYPNECRVSATPDTAQKLQKLGFEVLVETGAGERANFDDHLYSSAGCKIIENREQLWQEGNIILKVRPPEAQEVELLTEDKTLISFIYPAQNLDLLAQLAQKKATVFAMDAVPRISRAQKLDALSSMANIAGYRAVIEAANNFGRFFTGQITAAGKVPPAKVLVIGAGVAGLAAIGAAKSLGAIVRAFDTRLVVKEQIESLGGEFLELEFAEDGSGEGGYAKTMSKEFIDAEMALFAEQAEEVDIIITTALIPGKPAPKLITEEMVKSMRQGSVIVDLAAQQGGNCEVTKPDEVYQYHGVTIIGLTDLPSRMASQSSQLYGTNLWHLLKDMGGNDQFTVNLEDEVIRGALVAHQGDVTFPPPKIAQPSPATPVKPEAKIVDSSEKSQKKGIGGLVWLILGIASLIGIGIGAPTSFLSHFTVFILACFVGWQVIWNVAPALHTPLMSVTNAISGIIIIGGMLQISGDISSPTTILGAIAILVGTINICGGFLVTQRMLKMFRRIDN</sequence>
<evidence type="ECO:0000256" key="12">
    <source>
        <dbReference type="ARBA" id="ARBA00023027"/>
    </source>
</evidence>
<comment type="function">
    <text evidence="1">The transhydrogenation between NADH and NADP is coupled to respiration and ATP hydrolysis and functions as a proton pump across the membrane.</text>
</comment>
<feature type="transmembrane region" description="Helical" evidence="18">
    <location>
        <begin position="416"/>
        <end position="434"/>
    </location>
</feature>
<dbReference type="SUPFAM" id="SSF51735">
    <property type="entry name" value="NAD(P)-binding Rossmann-fold domains"/>
    <property type="match status" value="1"/>
</dbReference>
<evidence type="ECO:0000256" key="17">
    <source>
        <dbReference type="ARBA" id="ARBA00083734"/>
    </source>
</evidence>
<evidence type="ECO:0000256" key="6">
    <source>
        <dbReference type="ARBA" id="ARBA00022519"/>
    </source>
</evidence>
<accession>K9YJG7</accession>